<dbReference type="CDD" id="cd13631">
    <property type="entry name" value="PBP2_Ct-PDT_like"/>
    <property type="match status" value="1"/>
</dbReference>
<evidence type="ECO:0000256" key="5">
    <source>
        <dbReference type="ARBA" id="ARBA00023222"/>
    </source>
</evidence>
<comment type="caution">
    <text evidence="11">The sequence shown here is derived from an EMBL/GenBank/DDBJ whole genome shotgun (WGS) entry which is preliminary data.</text>
</comment>
<evidence type="ECO:0000256" key="8">
    <source>
        <dbReference type="RuleBase" id="RU361254"/>
    </source>
</evidence>
<evidence type="ECO:0000256" key="1">
    <source>
        <dbReference type="ARBA" id="ARBA00004741"/>
    </source>
</evidence>
<dbReference type="CDD" id="cd04905">
    <property type="entry name" value="ACT_CM-PDT"/>
    <property type="match status" value="1"/>
</dbReference>
<protein>
    <recommendedName>
        <fullName evidence="2 8">Prephenate dehydratase</fullName>
        <shortName evidence="8">PDT</shortName>
        <ecNumber evidence="2 8">4.2.1.51</ecNumber>
    </recommendedName>
</protein>
<name>A0ABY0IHT3_9BACT</name>
<evidence type="ECO:0000256" key="6">
    <source>
        <dbReference type="ARBA" id="ARBA00023239"/>
    </source>
</evidence>
<dbReference type="PROSITE" id="PS51171">
    <property type="entry name" value="PREPHENATE_DEHYDR_3"/>
    <property type="match status" value="1"/>
</dbReference>
<evidence type="ECO:0000256" key="4">
    <source>
        <dbReference type="ARBA" id="ARBA00023141"/>
    </source>
</evidence>
<dbReference type="InterPro" id="IPR018528">
    <property type="entry name" value="Preph_deHydtase_CS"/>
</dbReference>
<comment type="pathway">
    <text evidence="1 8">Amino-acid biosynthesis; L-phenylalanine biosynthesis; phenylpyruvate from prephenate: step 1/1.</text>
</comment>
<evidence type="ECO:0000256" key="7">
    <source>
        <dbReference type="ARBA" id="ARBA00047848"/>
    </source>
</evidence>
<keyword evidence="5 8" id="KW-0584">Phenylalanine biosynthesis</keyword>
<evidence type="ECO:0000256" key="3">
    <source>
        <dbReference type="ARBA" id="ARBA00022605"/>
    </source>
</evidence>
<dbReference type="RefSeq" id="WP_114705459.1">
    <property type="nucleotide sequence ID" value="NZ_QDKL01000001.1"/>
</dbReference>
<keyword evidence="3 8" id="KW-0028">Amino-acid biosynthesis</keyword>
<evidence type="ECO:0000259" key="10">
    <source>
        <dbReference type="PROSITE" id="PS51671"/>
    </source>
</evidence>
<comment type="catalytic activity">
    <reaction evidence="7 8">
        <text>prephenate + H(+) = 3-phenylpyruvate + CO2 + H2O</text>
        <dbReference type="Rhea" id="RHEA:21648"/>
        <dbReference type="ChEBI" id="CHEBI:15377"/>
        <dbReference type="ChEBI" id="CHEBI:15378"/>
        <dbReference type="ChEBI" id="CHEBI:16526"/>
        <dbReference type="ChEBI" id="CHEBI:18005"/>
        <dbReference type="ChEBI" id="CHEBI:29934"/>
        <dbReference type="EC" id="4.2.1.51"/>
    </reaction>
</comment>
<dbReference type="EC" id="4.2.1.51" evidence="2 8"/>
<dbReference type="SUPFAM" id="SSF55021">
    <property type="entry name" value="ACT-like"/>
    <property type="match status" value="1"/>
</dbReference>
<dbReference type="Pfam" id="PF01842">
    <property type="entry name" value="ACT"/>
    <property type="match status" value="1"/>
</dbReference>
<proteinExistence type="predicted"/>
<dbReference type="Pfam" id="PF00800">
    <property type="entry name" value="PDT"/>
    <property type="match status" value="1"/>
</dbReference>
<dbReference type="EMBL" id="QDKL01000001">
    <property type="protein sequence ID" value="RZF22514.1"/>
    <property type="molecule type" value="Genomic_DNA"/>
</dbReference>
<dbReference type="Proteomes" id="UP000443582">
    <property type="component" value="Unassembled WGS sequence"/>
</dbReference>
<sequence length="273" mass="30411">MKVAFQGTKGSYSEEALYKYFGKDVEAIGIALSEDVCQALEDEDVACAILPIENSIVGNVDINMDLIFKHDFFAIGELYLEINHCLMANPGVETDKIKAVYSHPIALAQCHGFFKEKKLKPVAEFDTAGSAKIISDSKSETEACVGSRLCADYYGLNIIQEKIQDEADNYTRFLIFVKEKNIPTGIGKEKTSIAFTTKHHPGALLGCLQVFASYNINLTKLESRPIPHQPFKYIFYVDFMGALHDKKVQECLKELKRDANDIKILGSYPAGSF</sequence>
<dbReference type="PANTHER" id="PTHR21022">
    <property type="entry name" value="PREPHENATE DEHYDRATASE P PROTEIN"/>
    <property type="match status" value="1"/>
</dbReference>
<dbReference type="InterPro" id="IPR002912">
    <property type="entry name" value="ACT_dom"/>
</dbReference>
<keyword evidence="4 8" id="KW-0057">Aromatic amino acid biosynthesis</keyword>
<dbReference type="InterPro" id="IPR001086">
    <property type="entry name" value="Preph_deHydtase"/>
</dbReference>
<dbReference type="Gene3D" id="3.40.190.10">
    <property type="entry name" value="Periplasmic binding protein-like II"/>
    <property type="match status" value="2"/>
</dbReference>
<organism evidence="11 12">
    <name type="scientific">Halobacteriovorax vibrionivorans</name>
    <dbReference type="NCBI Taxonomy" id="2152716"/>
    <lineage>
        <taxon>Bacteria</taxon>
        <taxon>Pseudomonadati</taxon>
        <taxon>Bdellovibrionota</taxon>
        <taxon>Bacteriovoracia</taxon>
        <taxon>Bacteriovoracales</taxon>
        <taxon>Halobacteriovoraceae</taxon>
        <taxon>Halobacteriovorax</taxon>
    </lineage>
</organism>
<keyword evidence="6 8" id="KW-0456">Lyase</keyword>
<feature type="domain" description="Prephenate dehydratase" evidence="9">
    <location>
        <begin position="2"/>
        <end position="178"/>
    </location>
</feature>
<dbReference type="SUPFAM" id="SSF53850">
    <property type="entry name" value="Periplasmic binding protein-like II"/>
    <property type="match status" value="1"/>
</dbReference>
<reference evidence="12" key="1">
    <citation type="journal article" date="2019" name="Int. J. Syst. Evol. Microbiol.">
        <title>Halobacteriovorax valvorus sp. nov., a novel prokaryotic predator isolated from coastal seawater of China.</title>
        <authorList>
            <person name="Chen M.-X."/>
        </authorList>
    </citation>
    <scope>NUCLEOTIDE SEQUENCE [LARGE SCALE GENOMIC DNA]</scope>
    <source>
        <strain evidence="12">BL9</strain>
    </source>
</reference>
<dbReference type="PROSITE" id="PS51671">
    <property type="entry name" value="ACT"/>
    <property type="match status" value="1"/>
</dbReference>
<dbReference type="Gene3D" id="3.30.70.260">
    <property type="match status" value="1"/>
</dbReference>
<evidence type="ECO:0000259" key="9">
    <source>
        <dbReference type="PROSITE" id="PS51171"/>
    </source>
</evidence>
<evidence type="ECO:0000313" key="11">
    <source>
        <dbReference type="EMBL" id="RZF22514.1"/>
    </source>
</evidence>
<dbReference type="InterPro" id="IPR045865">
    <property type="entry name" value="ACT-like_dom_sf"/>
</dbReference>
<dbReference type="PANTHER" id="PTHR21022:SF19">
    <property type="entry name" value="PREPHENATE DEHYDRATASE-RELATED"/>
    <property type="match status" value="1"/>
</dbReference>
<accession>A0ABY0IHT3</accession>
<gene>
    <name evidence="8 11" type="primary">pheA</name>
    <name evidence="11" type="ORF">DAY19_01725</name>
</gene>
<dbReference type="GO" id="GO:0004664">
    <property type="term" value="F:prephenate dehydratase activity"/>
    <property type="evidence" value="ECO:0007669"/>
    <property type="project" value="UniProtKB-EC"/>
</dbReference>
<keyword evidence="12" id="KW-1185">Reference proteome</keyword>
<evidence type="ECO:0000313" key="12">
    <source>
        <dbReference type="Proteomes" id="UP000443582"/>
    </source>
</evidence>
<dbReference type="PROSITE" id="PS00858">
    <property type="entry name" value="PREPHENATE_DEHYDR_2"/>
    <property type="match status" value="1"/>
</dbReference>
<dbReference type="NCBIfam" id="NF008865">
    <property type="entry name" value="PRK11898.1"/>
    <property type="match status" value="1"/>
</dbReference>
<feature type="domain" description="ACT" evidence="10">
    <location>
        <begin position="192"/>
        <end position="269"/>
    </location>
</feature>
<evidence type="ECO:0000256" key="2">
    <source>
        <dbReference type="ARBA" id="ARBA00013147"/>
    </source>
</evidence>